<dbReference type="Proteomes" id="UP001195660">
    <property type="component" value="Unassembled WGS sequence"/>
</dbReference>
<accession>A0ABS2CC35</accession>
<feature type="region of interest" description="Disordered" evidence="1">
    <location>
        <begin position="1"/>
        <end position="32"/>
    </location>
</feature>
<dbReference type="EMBL" id="WOFE01000002">
    <property type="protein sequence ID" value="MBM5571210.1"/>
    <property type="molecule type" value="Genomic_DNA"/>
</dbReference>
<keyword evidence="3" id="KW-1185">Reference proteome</keyword>
<evidence type="ECO:0000313" key="3">
    <source>
        <dbReference type="Proteomes" id="UP001195660"/>
    </source>
</evidence>
<protein>
    <recommendedName>
        <fullName evidence="4">Small EDRK-rich factor-like N-terminal domain-containing protein</fullName>
    </recommendedName>
</protein>
<reference evidence="2 3" key="1">
    <citation type="submission" date="2019-11" db="EMBL/GenBank/DDBJ databases">
        <title>Novel Deefgea species.</title>
        <authorList>
            <person name="Han J.-H."/>
        </authorList>
    </citation>
    <scope>NUCLEOTIDE SEQUENCE [LARGE SCALE GENOMIC DNA]</scope>
    <source>
        <strain evidence="2 3">LMG 24817</strain>
    </source>
</reference>
<evidence type="ECO:0000256" key="1">
    <source>
        <dbReference type="SAM" id="MobiDB-lite"/>
    </source>
</evidence>
<comment type="caution">
    <text evidence="2">The sequence shown here is derived from an EMBL/GenBank/DDBJ whole genome shotgun (WGS) entry which is preliminary data.</text>
</comment>
<organism evidence="2 3">
    <name type="scientific">Deefgea chitinilytica</name>
    <dbReference type="NCBI Taxonomy" id="570276"/>
    <lineage>
        <taxon>Bacteria</taxon>
        <taxon>Pseudomonadati</taxon>
        <taxon>Pseudomonadota</taxon>
        <taxon>Betaproteobacteria</taxon>
        <taxon>Neisseriales</taxon>
        <taxon>Chitinibacteraceae</taxon>
        <taxon>Deefgea</taxon>
    </lineage>
</organism>
<gene>
    <name evidence="2" type="ORF">GM173_06405</name>
</gene>
<dbReference type="RefSeq" id="WP_203570534.1">
    <property type="nucleotide sequence ID" value="NZ_WOFE01000002.1"/>
</dbReference>
<name>A0ABS2CC35_9NEIS</name>
<proteinExistence type="predicted"/>
<feature type="compositionally biased region" description="Basic and acidic residues" evidence="1">
    <location>
        <begin position="8"/>
        <end position="32"/>
    </location>
</feature>
<evidence type="ECO:0000313" key="2">
    <source>
        <dbReference type="EMBL" id="MBM5571210.1"/>
    </source>
</evidence>
<sequence length="71" mass="8129">MGINSAKQEAKRIKQDHQAAGHIEDANTERERRDALMLRKKNNAIADREAAAQRHIEKAELEALKRKAKQK</sequence>
<evidence type="ECO:0008006" key="4">
    <source>
        <dbReference type="Google" id="ProtNLM"/>
    </source>
</evidence>